<feature type="region of interest" description="Disordered" evidence="7">
    <location>
        <begin position="33"/>
        <end position="89"/>
    </location>
</feature>
<evidence type="ECO:0000259" key="8">
    <source>
        <dbReference type="PROSITE" id="PS50103"/>
    </source>
</evidence>
<evidence type="ECO:0000313" key="9">
    <source>
        <dbReference type="EMBL" id="GKU98456.1"/>
    </source>
</evidence>
<comment type="caution">
    <text evidence="9">The sequence shown here is derived from an EMBL/GenBank/DDBJ whole genome shotgun (WGS) entry which is preliminary data.</text>
</comment>
<evidence type="ECO:0000256" key="4">
    <source>
        <dbReference type="ARBA" id="ARBA00022833"/>
    </source>
</evidence>
<feature type="domain" description="C3H1-type" evidence="8">
    <location>
        <begin position="2022"/>
        <end position="2051"/>
    </location>
</feature>
<feature type="compositionally biased region" description="Polar residues" evidence="7">
    <location>
        <begin position="1404"/>
        <end position="1414"/>
    </location>
</feature>
<accession>A0AAV5IFW5</accession>
<dbReference type="GO" id="GO:0003677">
    <property type="term" value="F:DNA binding"/>
    <property type="evidence" value="ECO:0007669"/>
    <property type="project" value="UniProtKB-KW"/>
</dbReference>
<evidence type="ECO:0000256" key="2">
    <source>
        <dbReference type="ARBA" id="ARBA00022737"/>
    </source>
</evidence>
<dbReference type="PROSITE" id="PS50103">
    <property type="entry name" value="ZF_C3H1"/>
    <property type="match status" value="3"/>
</dbReference>
<feature type="compositionally biased region" description="Polar residues" evidence="7">
    <location>
        <begin position="79"/>
        <end position="89"/>
    </location>
</feature>
<dbReference type="FunFam" id="4.10.1000.10:FF:000022">
    <property type="entry name" value="Zinc finger CCCH domain-containing protein 7"/>
    <property type="match status" value="1"/>
</dbReference>
<feature type="region of interest" description="Disordered" evidence="7">
    <location>
        <begin position="389"/>
        <end position="533"/>
    </location>
</feature>
<keyword evidence="3 6" id="KW-0863">Zinc-finger</keyword>
<feature type="region of interest" description="Disordered" evidence="7">
    <location>
        <begin position="323"/>
        <end position="349"/>
    </location>
</feature>
<dbReference type="PANTHER" id="PTHR46156:SF1">
    <property type="entry name" value="ZINC FINGER CCCH DOMAIN-CONTAINING PROTEIN 3"/>
    <property type="match status" value="1"/>
</dbReference>
<feature type="compositionally biased region" description="Basic residues" evidence="7">
    <location>
        <begin position="1"/>
        <end position="15"/>
    </location>
</feature>
<feature type="region of interest" description="Disordered" evidence="7">
    <location>
        <begin position="288"/>
        <end position="307"/>
    </location>
</feature>
<feature type="region of interest" description="Disordered" evidence="7">
    <location>
        <begin position="719"/>
        <end position="743"/>
    </location>
</feature>
<dbReference type="SMART" id="SM00356">
    <property type="entry name" value="ZnF_C3H1"/>
    <property type="match status" value="5"/>
</dbReference>
<feature type="compositionally biased region" description="Basic and acidic residues" evidence="7">
    <location>
        <begin position="482"/>
        <end position="496"/>
    </location>
</feature>
<evidence type="ECO:0000256" key="1">
    <source>
        <dbReference type="ARBA" id="ARBA00022723"/>
    </source>
</evidence>
<feature type="zinc finger region" description="C3H1-type" evidence="6">
    <location>
        <begin position="2022"/>
        <end position="2051"/>
    </location>
</feature>
<feature type="compositionally biased region" description="Polar residues" evidence="7">
    <location>
        <begin position="1482"/>
        <end position="1510"/>
    </location>
</feature>
<feature type="zinc finger region" description="C3H1-type" evidence="6">
    <location>
        <begin position="2126"/>
        <end position="2154"/>
    </location>
</feature>
<feature type="domain" description="C3H1-type" evidence="8">
    <location>
        <begin position="2077"/>
        <end position="2103"/>
    </location>
</feature>
<sequence>MDPSYHHHQHQHHPRYVPYSPSVQHTADLYASRHHNHHHHLAPPPPQPQHHQSYHTLPAPPPPPPPQHHPYHSHHAQLTYSSNFNPNPNSTHQFRELPSHRHLFEKERTHRVPDVDTRADFWANNRGPRQHPVASLDRESHYHQFNRRPVSPIDTFRHDLEGSSRFRNEYDGDRFEETQKAEDFVWVHGDLQGPDRSSRDFGIVSKGFELNSVSVDNRYESAYDHEVISRGMSDGVAENVRWGQDRQGLRDLHLRDELIEVGNSDVGNRDEPRIFFRKLEYHESEVERYTDRGSGDNSREFNHTPRKQIQKRSAFLRIRMAKPNYRSREDERSHYMSHSSEVKLGSFRGKDQLAHLDHGMEEEGREESEVELDVSFKSNSLVAKAIVVSSSSPRVSDSSLTPRASKIRKAMPSSKDRSSSPLTKVNDGSVKVDDSTHNSNNNAPTSEDLKQSEAKGASGIFDVQDTARKSCSNGTNASPRKSKVDKFPKVATKHDGSSNVVSNASTFDKDPKHSEGKAKSSGTGNLKDSVLQSSSGRLNVLLAEKKVDTSHKSISPGKDDANACRPPPVKAAKRKKIVKKLVPKKANVSANSPSATSLSDKGVSPSKKKLPPADAKLGHYVYPQHCPMADKHVSPLKKELPPADAQLEYGVDPQCCPVFDKCVSPLKKEVPSVDVSLVHSVDLQHCPKGANLHPDNERMDGALKDKAMEEVFTAVKPDGSSANKINKKRKSLSPPFSSSGQEETKFDEISVNAVNSSHGLQTISNTKEDSIKSVNETTSGLLRSEESIVHESVTDTNNSINEIARSIDFDSSLANSLDLNIVFGSGTVDAGVEHSSANLTSPFVKRGNIEGIPTANFSTGSCEMPLLPLSDDSGIPISPLYVDCSNHHGVFISNPDRDFTNLGGSKHDIGAEFGNYLSPQGVTVSDENGHMDRSPNPIPSVGREEDMSGVLKPGAEISHENGGTGGSSNAMPSVGREEDMADVLKSGVEISLENGGTGGSPNAIPLVVREKDIPDVLNDAKTGIEESDISHSACTCIVIAPADLVNSANYVDPTFTLSVKVPNPPDTTNVGCVDIGLQHCVNEISVVHESGSRDTLSEARILVKNSLDVNPDVCSKENKKQNVSSSSSSLTEYVIREGLKVAELSSPDVQLPANSDDNLLQSEEELTVSSMDALLTSGLPLSSESTILLNNLADESSPAVGLDRDAFRNDSATVDRLGGYSYSTFVESAAASPLLLCPPGTGCHQLSSVMPVTAVHSDPMDIDGDNKENAIVESAREQTLIFHKAAQFRTPPENQSSEFDQRFLSTDAEDYDSYPFVQEDLPAGTNSSVIVADGNRVPTTSTKNELIPVPGMLSVLGSPEICNTSIICPLSGIASESKKSIEKICSRDENNLDENTVIEGDSSYPHNSESNLNPTDAMDTDPSVTGKSGVLPSEDSKIRAHVQNPTREAHGSKNQLNHAPPSNHLGHSSVVFTALKTMVSSASQTWHRPGNSASLPGNKPSLSTVPSQRQTPDKVPKFLATYIHKGNNLVRNSASQESSYTLSSSVYQLSTSGVDEMKKGTGADSRADGIDSSNLLPAGLNAAFERPRTPPLPSLTKALNHSGNTLGKCTSSSLAEPPLSNCCEPRDYTASLETNDLLDLSEDGLKDSETRNENSSVINLDGQTVQNDGNLVSSNVKRITYVKPKSNQLVATSDHCNTLIHNSGKDQTFIFSNDGYYKRSKNQLIRTALESQNKQTVTIPDEKSNSARQAAPKVISGRTFSKRQSQKVTAKNYKPSQLSLVWTLHSGWLSNNYVDSLHHPKFFPQVFPWKRVTYWRSFTINSVSCHNSPMSLISQKLLLSRKRNTIYTRSINGFSLRKSKVLSVGCSSLKWSKSIESHSKKASEEATLAVAAAGRKKRELSGTGFSLSGADNKINFSNKSVHGTELRPGEHIFRIGSVRYKMDSSRQTLQRISGDESSCSAGSLLENNTKKSFVPRRLIIGNDEYVRIGNGNQLVRNPKKRTCVLASEKVRWSLHTARLRLSKKRKYCQFFTRFGKCNKDGGKCPFIHDSSKIAVCTKFLKGLCSNPDCKLTHKVIPERMPDCAYFLQGLCTNEECPYRHVHVNPNASTCEGFLRGYCADGNECRKKHSYVCPIFEAKGSCSQGSKCKLHHPKKWSRSKKSKRSREHKSAHGRYFGSMHVDISEPGRVVGERQPRVDDNLCEGQFSDYISLDVSDEEAEETNDTMSDQPTFGDDDPWDSQTDDLEELIKPIGIMNRNLTI</sequence>
<gene>
    <name evidence="9" type="ORF">SLEP1_g11463</name>
</gene>
<feature type="compositionally biased region" description="Pro residues" evidence="7">
    <location>
        <begin position="58"/>
        <end position="68"/>
    </location>
</feature>
<evidence type="ECO:0000256" key="6">
    <source>
        <dbReference type="PROSITE-ProRule" id="PRU00723"/>
    </source>
</evidence>
<keyword evidence="1 6" id="KW-0479">Metal-binding</keyword>
<feature type="region of interest" description="Disordered" evidence="7">
    <location>
        <begin position="1394"/>
        <end position="1466"/>
    </location>
</feature>
<keyword evidence="5" id="KW-0238">DNA-binding</keyword>
<feature type="compositionally biased region" description="Polar residues" evidence="7">
    <location>
        <begin position="588"/>
        <end position="599"/>
    </location>
</feature>
<dbReference type="FunFam" id="4.10.1000.10:FF:000008">
    <property type="entry name" value="zinc finger CCCH domain-containing protein 3"/>
    <property type="match status" value="1"/>
</dbReference>
<feature type="compositionally biased region" description="Basic and acidic residues" evidence="7">
    <location>
        <begin position="288"/>
        <end position="303"/>
    </location>
</feature>
<dbReference type="Proteomes" id="UP001054252">
    <property type="component" value="Unassembled WGS sequence"/>
</dbReference>
<feature type="compositionally biased region" description="Basic and acidic residues" evidence="7">
    <location>
        <begin position="549"/>
        <end position="562"/>
    </location>
</feature>
<dbReference type="Gene3D" id="4.10.1000.10">
    <property type="entry name" value="Zinc finger, CCCH-type"/>
    <property type="match status" value="2"/>
</dbReference>
<feature type="region of interest" description="Disordered" evidence="7">
    <location>
        <begin position="549"/>
        <end position="573"/>
    </location>
</feature>
<organism evidence="9 10">
    <name type="scientific">Rubroshorea leprosula</name>
    <dbReference type="NCBI Taxonomy" id="152421"/>
    <lineage>
        <taxon>Eukaryota</taxon>
        <taxon>Viridiplantae</taxon>
        <taxon>Streptophyta</taxon>
        <taxon>Embryophyta</taxon>
        <taxon>Tracheophyta</taxon>
        <taxon>Spermatophyta</taxon>
        <taxon>Magnoliopsida</taxon>
        <taxon>eudicotyledons</taxon>
        <taxon>Gunneridae</taxon>
        <taxon>Pentapetalae</taxon>
        <taxon>rosids</taxon>
        <taxon>malvids</taxon>
        <taxon>Malvales</taxon>
        <taxon>Dipterocarpaceae</taxon>
        <taxon>Rubroshorea</taxon>
    </lineage>
</organism>
<dbReference type="GO" id="GO:0005634">
    <property type="term" value="C:nucleus"/>
    <property type="evidence" value="ECO:0007669"/>
    <property type="project" value="TreeGrafter"/>
</dbReference>
<keyword evidence="10" id="KW-1185">Reference proteome</keyword>
<evidence type="ECO:0000256" key="3">
    <source>
        <dbReference type="ARBA" id="ARBA00022771"/>
    </source>
</evidence>
<feature type="region of interest" description="Disordered" evidence="7">
    <location>
        <begin position="2148"/>
        <end position="2170"/>
    </location>
</feature>
<evidence type="ECO:0000256" key="5">
    <source>
        <dbReference type="ARBA" id="ARBA00023125"/>
    </source>
</evidence>
<evidence type="ECO:0000256" key="7">
    <source>
        <dbReference type="SAM" id="MobiDB-lite"/>
    </source>
</evidence>
<name>A0AAV5IFW5_9ROSI</name>
<feature type="domain" description="C3H1-type" evidence="8">
    <location>
        <begin position="2126"/>
        <end position="2154"/>
    </location>
</feature>
<feature type="region of interest" description="Disordered" evidence="7">
    <location>
        <begin position="925"/>
        <end position="974"/>
    </location>
</feature>
<protein>
    <recommendedName>
        <fullName evidence="8">C3H1-type domain-containing protein</fullName>
    </recommendedName>
</protein>
<reference evidence="9 10" key="1">
    <citation type="journal article" date="2021" name="Commun. Biol.">
        <title>The genome of Shorea leprosula (Dipterocarpaceae) highlights the ecological relevance of drought in aseasonal tropical rainforests.</title>
        <authorList>
            <person name="Ng K.K.S."/>
            <person name="Kobayashi M.J."/>
            <person name="Fawcett J.A."/>
            <person name="Hatakeyama M."/>
            <person name="Paape T."/>
            <person name="Ng C.H."/>
            <person name="Ang C.C."/>
            <person name="Tnah L.H."/>
            <person name="Lee C.T."/>
            <person name="Nishiyama T."/>
            <person name="Sese J."/>
            <person name="O'Brien M.J."/>
            <person name="Copetti D."/>
            <person name="Mohd Noor M.I."/>
            <person name="Ong R.C."/>
            <person name="Putra M."/>
            <person name="Sireger I.Z."/>
            <person name="Indrioko S."/>
            <person name="Kosugi Y."/>
            <person name="Izuno A."/>
            <person name="Isagi Y."/>
            <person name="Lee S.L."/>
            <person name="Shimizu K.K."/>
        </authorList>
    </citation>
    <scope>NUCLEOTIDE SEQUENCE [LARGE SCALE GENOMIC DNA]</scope>
    <source>
        <strain evidence="9">214</strain>
    </source>
</reference>
<keyword evidence="2" id="KW-0677">Repeat</keyword>
<keyword evidence="4 6" id="KW-0862">Zinc</keyword>
<feature type="region of interest" description="Disordered" evidence="7">
    <location>
        <begin position="585"/>
        <end position="612"/>
    </location>
</feature>
<feature type="compositionally biased region" description="Basic and acidic residues" evidence="7">
    <location>
        <begin position="507"/>
        <end position="518"/>
    </location>
</feature>
<proteinExistence type="predicted"/>
<feature type="region of interest" description="Disordered" evidence="7">
    <location>
        <begin position="1482"/>
        <end position="1512"/>
    </location>
</feature>
<feature type="zinc finger region" description="C3H1-type" evidence="6">
    <location>
        <begin position="2077"/>
        <end position="2103"/>
    </location>
</feature>
<feature type="compositionally biased region" description="Polar residues" evidence="7">
    <location>
        <begin position="520"/>
        <end position="533"/>
    </location>
</feature>
<dbReference type="PANTHER" id="PTHR46156">
    <property type="entry name" value="CCCH ZINGC FINGER"/>
    <property type="match status" value="1"/>
</dbReference>
<evidence type="ECO:0000313" key="10">
    <source>
        <dbReference type="Proteomes" id="UP001054252"/>
    </source>
</evidence>
<feature type="compositionally biased region" description="Low complexity" evidence="7">
    <location>
        <begin position="389"/>
        <end position="399"/>
    </location>
</feature>
<dbReference type="EMBL" id="BPVZ01000012">
    <property type="protein sequence ID" value="GKU98456.1"/>
    <property type="molecule type" value="Genomic_DNA"/>
</dbReference>
<dbReference type="InterPro" id="IPR000571">
    <property type="entry name" value="Znf_CCCH"/>
</dbReference>
<feature type="region of interest" description="Disordered" evidence="7">
    <location>
        <begin position="1"/>
        <end position="20"/>
    </location>
</feature>
<feature type="region of interest" description="Disordered" evidence="7">
    <location>
        <begin position="2215"/>
        <end position="2240"/>
    </location>
</feature>
<feature type="compositionally biased region" description="Polar residues" evidence="7">
    <location>
        <begin position="469"/>
        <end position="479"/>
    </location>
</feature>
<feature type="compositionally biased region" description="Polar residues" evidence="7">
    <location>
        <begin position="497"/>
        <end position="506"/>
    </location>
</feature>
<dbReference type="GO" id="GO:0008270">
    <property type="term" value="F:zinc ion binding"/>
    <property type="evidence" value="ECO:0007669"/>
    <property type="project" value="UniProtKB-KW"/>
</dbReference>